<protein>
    <submittedName>
        <fullName evidence="1">Uncharacterized protein</fullName>
    </submittedName>
</protein>
<evidence type="ECO:0000313" key="1">
    <source>
        <dbReference type="EMBL" id="KAH7966933.1"/>
    </source>
</evidence>
<proteinExistence type="predicted"/>
<accession>A0ACB8DG20</accession>
<comment type="caution">
    <text evidence="1">The sequence shown here is derived from an EMBL/GenBank/DDBJ whole genome shotgun (WGS) entry which is preliminary data.</text>
</comment>
<organism evidence="1 2">
    <name type="scientific">Dermacentor silvarum</name>
    <name type="common">Tick</name>
    <dbReference type="NCBI Taxonomy" id="543639"/>
    <lineage>
        <taxon>Eukaryota</taxon>
        <taxon>Metazoa</taxon>
        <taxon>Ecdysozoa</taxon>
        <taxon>Arthropoda</taxon>
        <taxon>Chelicerata</taxon>
        <taxon>Arachnida</taxon>
        <taxon>Acari</taxon>
        <taxon>Parasitiformes</taxon>
        <taxon>Ixodida</taxon>
        <taxon>Ixodoidea</taxon>
        <taxon>Ixodidae</taxon>
        <taxon>Rhipicephalinae</taxon>
        <taxon>Dermacentor</taxon>
    </lineage>
</organism>
<gene>
    <name evidence="1" type="ORF">HPB49_020786</name>
</gene>
<sequence length="587" mass="63962">MCVMVSGVAPPTPLRFFFSAFIPILISAWGYKRKSLDLSGALCGVVVGFVLTLSSYLFLASLFAFFITSSRATKFRSELKRKFEPDHREGGQRNWVQVLCNGGIATEFALLYVLECGMGERLADPSNAWQCTILSLAVLSALAESCGDTWASEFGSVLSRGDPFLITSFQRVPRGTNGGVSLEGLLFSGLGGAFIGLIYYIAMALFVGPSSLQAASAQCLVILVGTLAGFLGSLLDSFLGATLQFSGVHTKTGRIVERPGHNVKRICGANILDNHSVNLLSNLVTAFTVKGGFCAVIDPIQQDVTVKVHWVDFAVQNESVRQALSNFGDVLEVSNDNWSVAGFEHATSTTRVVRMRLKQGVELDDLPHLFKFGTGTVLLVAPGRSPLCLRCRRQGHIRRDCQTPCCGVCRVFGHESQDCARSYARVTKTVIPTDDVQENIMDAEEAEKSAPNSNTKKHENKDKERDAKKAGGTMPDSQDLTKTTEERAQTGCTQEAPLLSQASEEEAMSDCTETTTEEEKADATAATTARGKRLRTGIPKLTEDGTERKFKRLERQWQRVAGAKGKKYVLEVRSASSSPVRGQRRDK</sequence>
<name>A0ACB8DG20_DERSI</name>
<dbReference type="Proteomes" id="UP000821865">
    <property type="component" value="Chromosome 2"/>
</dbReference>
<dbReference type="EMBL" id="CM023471">
    <property type="protein sequence ID" value="KAH7966933.1"/>
    <property type="molecule type" value="Genomic_DNA"/>
</dbReference>
<keyword evidence="2" id="KW-1185">Reference proteome</keyword>
<reference evidence="1" key="1">
    <citation type="submission" date="2020-05" db="EMBL/GenBank/DDBJ databases">
        <title>Large-scale comparative analyses of tick genomes elucidate their genetic diversity and vector capacities.</title>
        <authorList>
            <person name="Jia N."/>
            <person name="Wang J."/>
            <person name="Shi W."/>
            <person name="Du L."/>
            <person name="Sun Y."/>
            <person name="Zhan W."/>
            <person name="Jiang J."/>
            <person name="Wang Q."/>
            <person name="Zhang B."/>
            <person name="Ji P."/>
            <person name="Sakyi L.B."/>
            <person name="Cui X."/>
            <person name="Yuan T."/>
            <person name="Jiang B."/>
            <person name="Yang W."/>
            <person name="Lam T.T.-Y."/>
            <person name="Chang Q."/>
            <person name="Ding S."/>
            <person name="Wang X."/>
            <person name="Zhu J."/>
            <person name="Ruan X."/>
            <person name="Zhao L."/>
            <person name="Wei J."/>
            <person name="Que T."/>
            <person name="Du C."/>
            <person name="Cheng J."/>
            <person name="Dai P."/>
            <person name="Han X."/>
            <person name="Huang E."/>
            <person name="Gao Y."/>
            <person name="Liu J."/>
            <person name="Shao H."/>
            <person name="Ye R."/>
            <person name="Li L."/>
            <person name="Wei W."/>
            <person name="Wang X."/>
            <person name="Wang C."/>
            <person name="Yang T."/>
            <person name="Huo Q."/>
            <person name="Li W."/>
            <person name="Guo W."/>
            <person name="Chen H."/>
            <person name="Zhou L."/>
            <person name="Ni X."/>
            <person name="Tian J."/>
            <person name="Zhou Y."/>
            <person name="Sheng Y."/>
            <person name="Liu T."/>
            <person name="Pan Y."/>
            <person name="Xia L."/>
            <person name="Li J."/>
            <person name="Zhao F."/>
            <person name="Cao W."/>
        </authorList>
    </citation>
    <scope>NUCLEOTIDE SEQUENCE</scope>
    <source>
        <strain evidence="1">Dsil-2018</strain>
    </source>
</reference>
<evidence type="ECO:0000313" key="2">
    <source>
        <dbReference type="Proteomes" id="UP000821865"/>
    </source>
</evidence>